<proteinExistence type="inferred from homology"/>
<organism evidence="5 6">
    <name type="scientific">Facklamia miroungae</name>
    <dbReference type="NCBI Taxonomy" id="120956"/>
    <lineage>
        <taxon>Bacteria</taxon>
        <taxon>Bacillati</taxon>
        <taxon>Bacillota</taxon>
        <taxon>Bacilli</taxon>
        <taxon>Lactobacillales</taxon>
        <taxon>Aerococcaceae</taxon>
        <taxon>Facklamia</taxon>
    </lineage>
</organism>
<protein>
    <submittedName>
        <fullName evidence="5">Copper transport repressor, CopY/TcrY family</fullName>
    </submittedName>
</protein>
<dbReference type="SUPFAM" id="SSF46785">
    <property type="entry name" value="Winged helix' DNA-binding domain"/>
    <property type="match status" value="1"/>
</dbReference>
<keyword evidence="6" id="KW-1185">Reference proteome</keyword>
<keyword evidence="4" id="KW-0804">Transcription</keyword>
<gene>
    <name evidence="5" type="ORF">SAMN05421791_10353</name>
</gene>
<dbReference type="GO" id="GO:0045892">
    <property type="term" value="P:negative regulation of DNA-templated transcription"/>
    <property type="evidence" value="ECO:0007669"/>
    <property type="project" value="InterPro"/>
</dbReference>
<evidence type="ECO:0000313" key="5">
    <source>
        <dbReference type="EMBL" id="SDG10528.1"/>
    </source>
</evidence>
<dbReference type="OrthoDB" id="1849040at2"/>
<dbReference type="InterPro" id="IPR036388">
    <property type="entry name" value="WH-like_DNA-bd_sf"/>
</dbReference>
<comment type="similarity">
    <text evidence="1">Belongs to the BlaI transcriptional regulatory family.</text>
</comment>
<keyword evidence="3" id="KW-0238">DNA-binding</keyword>
<accession>A0A1G7RIC8</accession>
<dbReference type="Pfam" id="PF03965">
    <property type="entry name" value="Penicillinase_R"/>
    <property type="match status" value="1"/>
</dbReference>
<dbReference type="AlphaFoldDB" id="A0A1G7RIC8"/>
<dbReference type="InterPro" id="IPR036390">
    <property type="entry name" value="WH_DNA-bd_sf"/>
</dbReference>
<evidence type="ECO:0000256" key="4">
    <source>
        <dbReference type="ARBA" id="ARBA00023163"/>
    </source>
</evidence>
<keyword evidence="2" id="KW-0805">Transcription regulation</keyword>
<dbReference type="EMBL" id="FNCK01000003">
    <property type="protein sequence ID" value="SDG10528.1"/>
    <property type="molecule type" value="Genomic_DNA"/>
</dbReference>
<dbReference type="InterPro" id="IPR005650">
    <property type="entry name" value="BlaI_family"/>
</dbReference>
<dbReference type="Gene3D" id="1.10.10.10">
    <property type="entry name" value="Winged helix-like DNA-binding domain superfamily/Winged helix DNA-binding domain"/>
    <property type="match status" value="1"/>
</dbReference>
<dbReference type="PIRSF" id="PIRSF019455">
    <property type="entry name" value="CopR_AtkY"/>
    <property type="match status" value="1"/>
</dbReference>
<evidence type="ECO:0000256" key="3">
    <source>
        <dbReference type="ARBA" id="ARBA00023125"/>
    </source>
</evidence>
<reference evidence="5 6" key="1">
    <citation type="submission" date="2016-10" db="EMBL/GenBank/DDBJ databases">
        <authorList>
            <person name="de Groot N.N."/>
        </authorList>
    </citation>
    <scope>NUCLEOTIDE SEQUENCE [LARGE SCALE GENOMIC DNA]</scope>
    <source>
        <strain evidence="5 6">ATCC BAA-466</strain>
    </source>
</reference>
<dbReference type="RefSeq" id="WP_090289468.1">
    <property type="nucleotide sequence ID" value="NZ_FNCK01000003.1"/>
</dbReference>
<dbReference type="NCBIfam" id="TIGR02698">
    <property type="entry name" value="CopY_TcrY"/>
    <property type="match status" value="1"/>
</dbReference>
<evidence type="ECO:0000256" key="1">
    <source>
        <dbReference type="ARBA" id="ARBA00011046"/>
    </source>
</evidence>
<sequence length="149" mass="17130">MQEELSVPTISDAEWEIMRIVWSHQPLTSRQIIDIANQFSDWKEATIKTLINRLLQKKHLILTGDQKPYHYQATISEKKANQLVLNSFLQRICNLQKAEAISQLLDQTNLSQEDCQQLISQLLIKKQTSPQQLVCNCPSGQCCCHSQSH</sequence>
<evidence type="ECO:0000256" key="2">
    <source>
        <dbReference type="ARBA" id="ARBA00023015"/>
    </source>
</evidence>
<dbReference type="GO" id="GO:0003677">
    <property type="term" value="F:DNA binding"/>
    <property type="evidence" value="ECO:0007669"/>
    <property type="project" value="UniProtKB-KW"/>
</dbReference>
<evidence type="ECO:0000313" key="6">
    <source>
        <dbReference type="Proteomes" id="UP000199708"/>
    </source>
</evidence>
<dbReference type="InterPro" id="IPR014071">
    <property type="entry name" value="Cu_transp_CopY/TcrY"/>
</dbReference>
<dbReference type="Proteomes" id="UP000199708">
    <property type="component" value="Unassembled WGS sequence"/>
</dbReference>
<name>A0A1G7RIC8_9LACT</name>
<dbReference type="STRING" id="120956.SAMN05421791_10353"/>